<feature type="non-terminal residue" evidence="1">
    <location>
        <position position="1"/>
    </location>
</feature>
<comment type="caution">
    <text evidence="1">The sequence shown here is derived from an EMBL/GenBank/DDBJ whole genome shotgun (WGS) entry which is preliminary data.</text>
</comment>
<gene>
    <name evidence="1" type="ORF">GMARGA_LOCUS45742</name>
</gene>
<sequence length="52" mass="5861">PRKVATSVGHHSLTTSIDGRVPRDISQAELARFYSLYKQLDCRTTDHASIFN</sequence>
<reference evidence="1 2" key="1">
    <citation type="submission" date="2021-06" db="EMBL/GenBank/DDBJ databases">
        <authorList>
            <person name="Kallberg Y."/>
            <person name="Tangrot J."/>
            <person name="Rosling A."/>
        </authorList>
    </citation>
    <scope>NUCLEOTIDE SEQUENCE [LARGE SCALE GENOMIC DNA]</scope>
    <source>
        <strain evidence="1 2">120-4 pot B 10/14</strain>
    </source>
</reference>
<dbReference type="EMBL" id="CAJVQB010165406">
    <property type="protein sequence ID" value="CAG8856921.1"/>
    <property type="molecule type" value="Genomic_DNA"/>
</dbReference>
<organism evidence="1 2">
    <name type="scientific">Gigaspora margarita</name>
    <dbReference type="NCBI Taxonomy" id="4874"/>
    <lineage>
        <taxon>Eukaryota</taxon>
        <taxon>Fungi</taxon>
        <taxon>Fungi incertae sedis</taxon>
        <taxon>Mucoromycota</taxon>
        <taxon>Glomeromycotina</taxon>
        <taxon>Glomeromycetes</taxon>
        <taxon>Diversisporales</taxon>
        <taxon>Gigasporaceae</taxon>
        <taxon>Gigaspora</taxon>
    </lineage>
</organism>
<feature type="non-terminal residue" evidence="1">
    <location>
        <position position="52"/>
    </location>
</feature>
<name>A0ABN7XNL4_GIGMA</name>
<dbReference type="Proteomes" id="UP000789901">
    <property type="component" value="Unassembled WGS sequence"/>
</dbReference>
<accession>A0ABN7XNL4</accession>
<evidence type="ECO:0000313" key="2">
    <source>
        <dbReference type="Proteomes" id="UP000789901"/>
    </source>
</evidence>
<protein>
    <submittedName>
        <fullName evidence="1">44947_t:CDS:1</fullName>
    </submittedName>
</protein>
<keyword evidence="2" id="KW-1185">Reference proteome</keyword>
<proteinExistence type="predicted"/>
<evidence type="ECO:0000313" key="1">
    <source>
        <dbReference type="EMBL" id="CAG8856921.1"/>
    </source>
</evidence>